<dbReference type="AlphaFoldDB" id="A0AB38XLW6"/>
<dbReference type="GO" id="GO:0006282">
    <property type="term" value="P:regulation of DNA repair"/>
    <property type="evidence" value="ECO:0007669"/>
    <property type="project" value="UniProtKB-UniRule"/>
</dbReference>
<comment type="function">
    <text evidence="5">Modulates RecA activity.</text>
</comment>
<feature type="region of interest" description="Disordered" evidence="6">
    <location>
        <begin position="1"/>
        <end position="35"/>
    </location>
</feature>
<evidence type="ECO:0000256" key="6">
    <source>
        <dbReference type="SAM" id="MobiDB-lite"/>
    </source>
</evidence>
<name>A0AB38XLW6_9ACTO</name>
<evidence type="ECO:0000259" key="7">
    <source>
        <dbReference type="Pfam" id="PF02631"/>
    </source>
</evidence>
<protein>
    <recommendedName>
        <fullName evidence="3 5">Regulatory protein RecX</fullName>
    </recommendedName>
</protein>
<evidence type="ECO:0000259" key="9">
    <source>
        <dbReference type="Pfam" id="PF21982"/>
    </source>
</evidence>
<proteinExistence type="inferred from homology"/>
<dbReference type="InterPro" id="IPR053924">
    <property type="entry name" value="RecX_HTH_2nd"/>
</dbReference>
<accession>A0AB38XLW6</accession>
<feature type="domain" description="RecX third three-helical" evidence="8">
    <location>
        <begin position="139"/>
        <end position="185"/>
    </location>
</feature>
<feature type="domain" description="RecX first three-helical" evidence="9">
    <location>
        <begin position="45"/>
        <end position="83"/>
    </location>
</feature>
<evidence type="ECO:0000256" key="1">
    <source>
        <dbReference type="ARBA" id="ARBA00004496"/>
    </source>
</evidence>
<evidence type="ECO:0000256" key="5">
    <source>
        <dbReference type="HAMAP-Rule" id="MF_01114"/>
    </source>
</evidence>
<evidence type="ECO:0000256" key="4">
    <source>
        <dbReference type="ARBA" id="ARBA00022490"/>
    </source>
</evidence>
<organism evidence="10 11">
    <name type="scientific">Winkia neuii subsp. anitrata</name>
    <dbReference type="NCBI Taxonomy" id="29318"/>
    <lineage>
        <taxon>Bacteria</taxon>
        <taxon>Bacillati</taxon>
        <taxon>Actinomycetota</taxon>
        <taxon>Actinomycetes</taxon>
        <taxon>Actinomycetales</taxon>
        <taxon>Actinomycetaceae</taxon>
        <taxon>Winkia</taxon>
    </lineage>
</organism>
<feature type="domain" description="RecX second three-helical" evidence="7">
    <location>
        <begin position="91"/>
        <end position="132"/>
    </location>
</feature>
<comment type="similarity">
    <text evidence="2 5">Belongs to the RecX family.</text>
</comment>
<evidence type="ECO:0000313" key="11">
    <source>
        <dbReference type="Proteomes" id="UP001211044"/>
    </source>
</evidence>
<dbReference type="KEGG" id="wne:PIG85_06580"/>
<dbReference type="InterPro" id="IPR003783">
    <property type="entry name" value="Regulatory_RecX"/>
</dbReference>
<dbReference type="EMBL" id="CP116394">
    <property type="protein sequence ID" value="WCE45333.1"/>
    <property type="molecule type" value="Genomic_DNA"/>
</dbReference>
<dbReference type="RefSeq" id="WP_004804814.1">
    <property type="nucleotide sequence ID" value="NZ_CP116394.1"/>
</dbReference>
<dbReference type="PANTHER" id="PTHR33602">
    <property type="entry name" value="REGULATORY PROTEIN RECX FAMILY PROTEIN"/>
    <property type="match status" value="1"/>
</dbReference>
<dbReference type="Pfam" id="PF21982">
    <property type="entry name" value="RecX_HTH1"/>
    <property type="match status" value="1"/>
</dbReference>
<sequence>MVSYFDPEQGEAERKRRDPVKAAKRRAKRRQENAELGFDDAVQKAREATLRMLDGAAQSTGQVRKKLSQRGFVTEVIDQVITRFEEVGLLDDLQYAQMLVRTKNAERSLVGRALYAELMKKGISPDIAAQAMQEVSEVDEQELANQLAVKKVGTLKGRPRDVIIRRTNAFLARKGYGPGQCRQAIVAALEQF</sequence>
<reference evidence="10" key="1">
    <citation type="submission" date="2023-01" db="EMBL/GenBank/DDBJ databases">
        <title>Comparative Genomic Analysis of the Clinically-Derived Winkia Strain NY0527 Provides Evidence into the Taxonomic Reassignment of Winkia neuii and Characterizes Their Virulence Traits.</title>
        <authorList>
            <person name="Cai X."/>
            <person name="Peng Y."/>
            <person name="Li M."/>
            <person name="Qiu Y."/>
            <person name="Wang Y."/>
            <person name="Xu L."/>
            <person name="Hou Q."/>
        </authorList>
    </citation>
    <scope>NUCLEOTIDE SEQUENCE</scope>
    <source>
        <strain evidence="10">NY0527</strain>
    </source>
</reference>
<dbReference type="GO" id="GO:0005737">
    <property type="term" value="C:cytoplasm"/>
    <property type="evidence" value="ECO:0007669"/>
    <property type="project" value="UniProtKB-SubCell"/>
</dbReference>
<evidence type="ECO:0000313" key="10">
    <source>
        <dbReference type="EMBL" id="WCE45333.1"/>
    </source>
</evidence>
<evidence type="ECO:0000256" key="3">
    <source>
        <dbReference type="ARBA" id="ARBA00018111"/>
    </source>
</evidence>
<dbReference type="HAMAP" id="MF_01114">
    <property type="entry name" value="RecX"/>
    <property type="match status" value="1"/>
</dbReference>
<dbReference type="PANTHER" id="PTHR33602:SF1">
    <property type="entry name" value="REGULATORY PROTEIN RECX FAMILY PROTEIN"/>
    <property type="match status" value="1"/>
</dbReference>
<dbReference type="Pfam" id="PF02631">
    <property type="entry name" value="RecX_HTH2"/>
    <property type="match status" value="1"/>
</dbReference>
<dbReference type="InterPro" id="IPR036388">
    <property type="entry name" value="WH-like_DNA-bd_sf"/>
</dbReference>
<dbReference type="Proteomes" id="UP001211044">
    <property type="component" value="Chromosome"/>
</dbReference>
<dbReference type="Pfam" id="PF21981">
    <property type="entry name" value="RecX_HTH3"/>
    <property type="match status" value="1"/>
</dbReference>
<evidence type="ECO:0000256" key="2">
    <source>
        <dbReference type="ARBA" id="ARBA00009695"/>
    </source>
</evidence>
<evidence type="ECO:0000259" key="8">
    <source>
        <dbReference type="Pfam" id="PF21981"/>
    </source>
</evidence>
<keyword evidence="4 5" id="KW-0963">Cytoplasm</keyword>
<dbReference type="InterPro" id="IPR053925">
    <property type="entry name" value="RecX_HTH_3rd"/>
</dbReference>
<dbReference type="Gene3D" id="1.10.10.10">
    <property type="entry name" value="Winged helix-like DNA-binding domain superfamily/Winged helix DNA-binding domain"/>
    <property type="match status" value="2"/>
</dbReference>
<gene>
    <name evidence="5" type="primary">recX</name>
    <name evidence="10" type="ORF">PIG85_06580</name>
</gene>
<comment type="subcellular location">
    <subcellularLocation>
        <location evidence="1 5">Cytoplasm</location>
    </subcellularLocation>
</comment>
<dbReference type="InterPro" id="IPR053926">
    <property type="entry name" value="RecX_HTH_1st"/>
</dbReference>
<feature type="compositionally biased region" description="Basic and acidic residues" evidence="6">
    <location>
        <begin position="11"/>
        <end position="21"/>
    </location>
</feature>